<organism evidence="2">
    <name type="scientific">Trichophyton rubrum CBS 288.86</name>
    <dbReference type="NCBI Taxonomy" id="1215330"/>
    <lineage>
        <taxon>Eukaryota</taxon>
        <taxon>Fungi</taxon>
        <taxon>Dikarya</taxon>
        <taxon>Ascomycota</taxon>
        <taxon>Pezizomycotina</taxon>
        <taxon>Eurotiomycetes</taxon>
        <taxon>Eurotiomycetidae</taxon>
        <taxon>Onygenales</taxon>
        <taxon>Arthrodermataceae</taxon>
        <taxon>Trichophyton</taxon>
    </lineage>
</organism>
<evidence type="ECO:0000256" key="1">
    <source>
        <dbReference type="SAM" id="MobiDB-lite"/>
    </source>
</evidence>
<feature type="region of interest" description="Disordered" evidence="1">
    <location>
        <begin position="127"/>
        <end position="166"/>
    </location>
</feature>
<protein>
    <submittedName>
        <fullName evidence="2">Uncharacterized protein</fullName>
    </submittedName>
</protein>
<dbReference type="EMBL" id="KK207946">
    <property type="protein sequence ID" value="EZF47335.1"/>
    <property type="molecule type" value="Genomic_DNA"/>
</dbReference>
<dbReference type="OrthoDB" id="10606151at2759"/>
<sequence length="166" mass="18213">MAPRRGSRPVAMRLEATVTATVDGKNSRSGQVLCCACKGCCKEGQIIRSRKGRQRAELRPGIVTFSSSLWVLLLVPSPSRWIFDVGSFDVAEPRRDSVRPGLGRYAAPEVTRALTEEMIIWEEEDDVDVGSSSGGGCGKNKKLRKSKKQIKRKIELGSPRESSGFC</sequence>
<dbReference type="Proteomes" id="UP000023758">
    <property type="component" value="Unassembled WGS sequence"/>
</dbReference>
<evidence type="ECO:0000313" key="2">
    <source>
        <dbReference type="EMBL" id="EZF47335.1"/>
    </source>
</evidence>
<feature type="compositionally biased region" description="Basic residues" evidence="1">
    <location>
        <begin position="139"/>
        <end position="151"/>
    </location>
</feature>
<proteinExistence type="predicted"/>
<name>A0A022VMM4_TRIRU</name>
<dbReference type="HOGENOM" id="CLU_1870152_0_0_1"/>
<gene>
    <name evidence="2" type="ORF">H103_08818</name>
</gene>
<reference evidence="2" key="1">
    <citation type="submission" date="2014-02" db="EMBL/GenBank/DDBJ databases">
        <title>The Genome Sequence of Trichophyton rubrum (morphotype fischeri) CBS 288.86.</title>
        <authorList>
            <consortium name="The Broad Institute Genomics Platform"/>
            <person name="Cuomo C.A."/>
            <person name="White T.C."/>
            <person name="Graser Y."/>
            <person name="Martinez-Rossi N."/>
            <person name="Heitman J."/>
            <person name="Young S.K."/>
            <person name="Zeng Q."/>
            <person name="Gargeya S."/>
            <person name="Abouelleil A."/>
            <person name="Alvarado L."/>
            <person name="Chapman S.B."/>
            <person name="Gainer-Dewar J."/>
            <person name="Goldberg J."/>
            <person name="Griggs A."/>
            <person name="Gujja S."/>
            <person name="Hansen M."/>
            <person name="Howarth C."/>
            <person name="Imamovic A."/>
            <person name="Larimer J."/>
            <person name="Martinez D."/>
            <person name="Murphy C."/>
            <person name="Pearson M.D."/>
            <person name="Persinoti G."/>
            <person name="Poon T."/>
            <person name="Priest M."/>
            <person name="Roberts A.D."/>
            <person name="Saif S."/>
            <person name="Shea T.D."/>
            <person name="Sykes S.N."/>
            <person name="Wortman J."/>
            <person name="Nusbaum C."/>
            <person name="Birren B."/>
        </authorList>
    </citation>
    <scope>NUCLEOTIDE SEQUENCE [LARGE SCALE GENOMIC DNA]</scope>
    <source>
        <strain evidence="2">CBS 288.86</strain>
    </source>
</reference>
<dbReference type="AlphaFoldDB" id="A0A022VMM4"/>
<accession>A0A022VMM4</accession>